<evidence type="ECO:0000256" key="1">
    <source>
        <dbReference type="SAM" id="MobiDB-lite"/>
    </source>
</evidence>
<dbReference type="PANTHER" id="PTHR28457">
    <property type="entry name" value="COILED-COIL DOMAIN-CONTAINING PROTEIN 189"/>
    <property type="match status" value="1"/>
</dbReference>
<feature type="compositionally biased region" description="Acidic residues" evidence="1">
    <location>
        <begin position="718"/>
        <end position="728"/>
    </location>
</feature>
<feature type="region of interest" description="Disordered" evidence="1">
    <location>
        <begin position="707"/>
        <end position="746"/>
    </location>
</feature>
<dbReference type="PANTHER" id="PTHR28457:SF1">
    <property type="entry name" value="CILIA- AND FLAGELLA-ASSOCIATED PROTEIN 119"/>
    <property type="match status" value="1"/>
</dbReference>
<proteinExistence type="predicted"/>
<comment type="caution">
    <text evidence="2">The sequence shown here is derived from an EMBL/GenBank/DDBJ whole genome shotgun (WGS) entry which is preliminary data.</text>
</comment>
<evidence type="ECO:0000313" key="3">
    <source>
        <dbReference type="Proteomes" id="UP000284452"/>
    </source>
</evidence>
<protein>
    <submittedName>
        <fullName evidence="2">Uncharacterized protein</fullName>
    </submittedName>
</protein>
<dbReference type="Pfam" id="PF14769">
    <property type="entry name" value="CLAMP"/>
    <property type="match status" value="1"/>
</dbReference>
<feature type="compositionally biased region" description="Basic and acidic residues" evidence="1">
    <location>
        <begin position="234"/>
        <end position="245"/>
    </location>
</feature>
<dbReference type="VEuPathDB" id="ToxoDB:TGCAST_285770"/>
<feature type="compositionally biased region" description="Basic and acidic residues" evidence="1">
    <location>
        <begin position="22"/>
        <end position="46"/>
    </location>
</feature>
<gene>
    <name evidence="2" type="ORF">TGCAST_285770</name>
</gene>
<accession>A0A425HUK3</accession>
<feature type="compositionally biased region" description="Basic and acidic residues" evidence="1">
    <location>
        <begin position="264"/>
        <end position="273"/>
    </location>
</feature>
<dbReference type="EMBL" id="AHIV02001484">
    <property type="protein sequence ID" value="RQX69822.1"/>
    <property type="molecule type" value="Genomic_DNA"/>
</dbReference>
<dbReference type="AlphaFoldDB" id="A0A425HUK3"/>
<feature type="compositionally biased region" description="Basic and acidic residues" evidence="1">
    <location>
        <begin position="199"/>
        <end position="209"/>
    </location>
</feature>
<feature type="compositionally biased region" description="Basic residues" evidence="1">
    <location>
        <begin position="210"/>
        <end position="233"/>
    </location>
</feature>
<organism evidence="2 3">
    <name type="scientific">Toxoplasma gondii CAST</name>
    <dbReference type="NCBI Taxonomy" id="943122"/>
    <lineage>
        <taxon>Eukaryota</taxon>
        <taxon>Sar</taxon>
        <taxon>Alveolata</taxon>
        <taxon>Apicomplexa</taxon>
        <taxon>Conoidasida</taxon>
        <taxon>Coccidia</taxon>
        <taxon>Eucoccidiorida</taxon>
        <taxon>Eimeriorina</taxon>
        <taxon>Sarcocystidae</taxon>
        <taxon>Toxoplasma</taxon>
    </lineage>
</organism>
<feature type="region of interest" description="Disordered" evidence="1">
    <location>
        <begin position="19"/>
        <end position="46"/>
    </location>
</feature>
<name>A0A425HUK3_TOXGO</name>
<sequence length="746" mass="84454">MNRKRDRVANGVERQWWAFRSQKKETKAARERGRSRDEDGDLEGRKTLEILTRQVSPSERGGKDNAGCIRQDSRGLVSGVWRDSKGAIFGFSRNLSRHEGALRADTQPQRPPSFRRKVAMHTDRSHARVRPSVFDASPSRNLHSTTTAGHLFFFLCALQFGREKAAAQRKEFWKTRLKSNCRDPSLEGNSTPVQAAEKGGQRYDKDKKDKKEKKEKKEKKRAGQRREKKREGKAKRGEKERSRDRAKMRKKKRRKQKARIGRQKQRERQRESSWQRSLPLCIGHQREAATSKSRLGLPTPSLSQSVALFRCFSLHPHSPFSCLCFRLASSIRFLLLFFLASFQLRPAFLSRFLPAGSVAPRLGASMQSPTVAAGEDAVETKSLHWSREKTQAGSRREEPLFLTFHGVSQDATRALLCAVGTPDVQQGFLFDSALGKHSEAEGLLAASSEDHSALQERSHEREKELKKLIGETLNVDEMLETLNDVKRSTDKYPIRPSDFGNVNADFKREEPTAEHPLSGLNSGKQTLDCRDVPAAVEANIHLVGLQKEASSHDSLEETLGDRGKGTRSMETRRESDFQERNMEAKRALQREILCDLFLNALLFCRDEAFSEAATSTFLGILKKVLQDSMLGKLSTVASAKAFKRLLLTYSIQRPPSSIKVFTSRALQAAMTYGVETFYRHYQLYAHCFTVRNYLVFQQETVPLPPRPRLSLQEFPVDAPEETGGEETDKDARASAKMPSEIFGQTI</sequence>
<dbReference type="InterPro" id="IPR032727">
    <property type="entry name" value="CLAMP"/>
</dbReference>
<feature type="region of interest" description="Disordered" evidence="1">
    <location>
        <begin position="99"/>
        <end position="140"/>
    </location>
</feature>
<reference evidence="2 3" key="1">
    <citation type="submission" date="2017-10" db="EMBL/GenBank/DDBJ databases">
        <authorList>
            <person name="Sibley D."/>
            <person name="Venepally P."/>
            <person name="Karamycheva S."/>
            <person name="Hadjithomas M."/>
            <person name="Khan A."/>
            <person name="Brunk B."/>
            <person name="Roos D."/>
            <person name="Caler E."/>
            <person name="Lorenzi H."/>
        </authorList>
    </citation>
    <scope>NUCLEOTIDE SEQUENCE [LARGE SCALE GENOMIC DNA]</scope>
    <source>
        <strain evidence="2 3">CAST</strain>
    </source>
</reference>
<evidence type="ECO:0000313" key="2">
    <source>
        <dbReference type="EMBL" id="RQX69822.1"/>
    </source>
</evidence>
<feature type="compositionally biased region" description="Basic residues" evidence="1">
    <location>
        <begin position="246"/>
        <end position="263"/>
    </location>
</feature>
<feature type="region of interest" description="Disordered" evidence="1">
    <location>
        <begin position="549"/>
        <end position="578"/>
    </location>
</feature>
<dbReference type="Proteomes" id="UP000284452">
    <property type="component" value="Unassembled WGS sequence"/>
</dbReference>
<feature type="region of interest" description="Disordered" evidence="1">
    <location>
        <begin position="180"/>
        <end position="276"/>
    </location>
</feature>